<keyword evidence="4" id="KW-0804">Transcription</keyword>
<dbReference type="Pfam" id="PF04542">
    <property type="entry name" value="Sigma70_r2"/>
    <property type="match status" value="1"/>
</dbReference>
<dbReference type="Gene3D" id="1.10.1740.10">
    <property type="match status" value="1"/>
</dbReference>
<dbReference type="Pfam" id="PF08281">
    <property type="entry name" value="Sigma70_r4_2"/>
    <property type="match status" value="1"/>
</dbReference>
<dbReference type="InterPro" id="IPR039425">
    <property type="entry name" value="RNA_pol_sigma-70-like"/>
</dbReference>
<comment type="caution">
    <text evidence="7">The sequence shown here is derived from an EMBL/GenBank/DDBJ whole genome shotgun (WGS) entry which is preliminary data.</text>
</comment>
<dbReference type="InterPro" id="IPR036388">
    <property type="entry name" value="WH-like_DNA-bd_sf"/>
</dbReference>
<evidence type="ECO:0000256" key="1">
    <source>
        <dbReference type="ARBA" id="ARBA00010641"/>
    </source>
</evidence>
<dbReference type="EMBL" id="VTWU01000008">
    <property type="protein sequence ID" value="KAA9325831.1"/>
    <property type="molecule type" value="Genomic_DNA"/>
</dbReference>
<keyword evidence="8" id="KW-1185">Reference proteome</keyword>
<name>A0AA88FH00_9BACT</name>
<dbReference type="PANTHER" id="PTHR43133">
    <property type="entry name" value="RNA POLYMERASE ECF-TYPE SIGMA FACTO"/>
    <property type="match status" value="1"/>
</dbReference>
<keyword evidence="2" id="KW-0805">Transcription regulation</keyword>
<keyword evidence="3" id="KW-0731">Sigma factor</keyword>
<dbReference type="InterPro" id="IPR013324">
    <property type="entry name" value="RNA_pol_sigma_r3/r4-like"/>
</dbReference>
<evidence type="ECO:0000313" key="8">
    <source>
        <dbReference type="Proteomes" id="UP000326380"/>
    </source>
</evidence>
<organism evidence="7 8">
    <name type="scientific">Hymenobacter busanensis</name>
    <dbReference type="NCBI Taxonomy" id="2607656"/>
    <lineage>
        <taxon>Bacteria</taxon>
        <taxon>Pseudomonadati</taxon>
        <taxon>Bacteroidota</taxon>
        <taxon>Cytophagia</taxon>
        <taxon>Cytophagales</taxon>
        <taxon>Hymenobacteraceae</taxon>
        <taxon>Hymenobacter</taxon>
    </lineage>
</organism>
<evidence type="ECO:0000259" key="5">
    <source>
        <dbReference type="Pfam" id="PF04542"/>
    </source>
</evidence>
<evidence type="ECO:0000256" key="2">
    <source>
        <dbReference type="ARBA" id="ARBA00023015"/>
    </source>
</evidence>
<protein>
    <submittedName>
        <fullName evidence="7">Sigma-70 family RNA polymerase sigma factor</fullName>
    </submittedName>
</protein>
<dbReference type="GO" id="GO:0016987">
    <property type="term" value="F:sigma factor activity"/>
    <property type="evidence" value="ECO:0007669"/>
    <property type="project" value="UniProtKB-KW"/>
</dbReference>
<comment type="similarity">
    <text evidence="1">Belongs to the sigma-70 factor family. ECF subfamily.</text>
</comment>
<dbReference type="SUPFAM" id="SSF88659">
    <property type="entry name" value="Sigma3 and sigma4 domains of RNA polymerase sigma factors"/>
    <property type="match status" value="1"/>
</dbReference>
<feature type="domain" description="RNA polymerase sigma-70 region 2" evidence="5">
    <location>
        <begin position="80"/>
        <end position="146"/>
    </location>
</feature>
<dbReference type="GO" id="GO:0003677">
    <property type="term" value="F:DNA binding"/>
    <property type="evidence" value="ECO:0007669"/>
    <property type="project" value="InterPro"/>
</dbReference>
<dbReference type="SUPFAM" id="SSF88946">
    <property type="entry name" value="Sigma2 domain of RNA polymerase sigma factors"/>
    <property type="match status" value="1"/>
</dbReference>
<reference evidence="7 8" key="1">
    <citation type="submission" date="2019-09" db="EMBL/GenBank/DDBJ databases">
        <title>Genome sequence of Hymenobacter sp. M3.</title>
        <authorList>
            <person name="Srinivasan S."/>
        </authorList>
    </citation>
    <scope>NUCLEOTIDE SEQUENCE [LARGE SCALE GENOMIC DNA]</scope>
    <source>
        <strain evidence="7 8">M3</strain>
    </source>
</reference>
<proteinExistence type="inferred from homology"/>
<dbReference type="Proteomes" id="UP000326380">
    <property type="component" value="Unassembled WGS sequence"/>
</dbReference>
<evidence type="ECO:0000256" key="4">
    <source>
        <dbReference type="ARBA" id="ARBA00023163"/>
    </source>
</evidence>
<dbReference type="Gene3D" id="1.10.10.10">
    <property type="entry name" value="Winged helix-like DNA-binding domain superfamily/Winged helix DNA-binding domain"/>
    <property type="match status" value="1"/>
</dbReference>
<dbReference type="InterPro" id="IPR007627">
    <property type="entry name" value="RNA_pol_sigma70_r2"/>
</dbReference>
<feature type="domain" description="RNA polymerase sigma factor 70 region 4 type 2" evidence="6">
    <location>
        <begin position="183"/>
        <end position="235"/>
    </location>
</feature>
<gene>
    <name evidence="7" type="ORF">F0P96_18865</name>
</gene>
<dbReference type="InterPro" id="IPR013325">
    <property type="entry name" value="RNA_pol_sigma_r2"/>
</dbReference>
<dbReference type="NCBIfam" id="TIGR02937">
    <property type="entry name" value="sigma70-ECF"/>
    <property type="match status" value="1"/>
</dbReference>
<evidence type="ECO:0000259" key="6">
    <source>
        <dbReference type="Pfam" id="PF08281"/>
    </source>
</evidence>
<accession>A0AA88FH00</accession>
<evidence type="ECO:0000313" key="7">
    <source>
        <dbReference type="EMBL" id="KAA9325831.1"/>
    </source>
</evidence>
<dbReference type="InterPro" id="IPR013249">
    <property type="entry name" value="RNA_pol_sigma70_r4_t2"/>
</dbReference>
<sequence>MESCSLDTVARNRLHRPPIFECCNLWRPCASNSHQGCPIPGALPSLFAAMSTTVLPYAPLPDAEVIRRVLAGEKQLYELLLRRYNQRLYRVGLGLLHDADAVEETMQAAWVKAYEQLASFEGRAGFATWVTRILINECLLRQRRQRHYATLGVGAEEDADDHPALPIEDRTPLQLVLNDELRAALETAVAALPAGYRSVFVLRAVEGLSVVETAEYLRLTETNVKVRLARARERLRQQLQCFDPQRTFAYLGPRCDRMVHLVLREL</sequence>
<evidence type="ECO:0000256" key="3">
    <source>
        <dbReference type="ARBA" id="ARBA00023082"/>
    </source>
</evidence>
<dbReference type="InterPro" id="IPR014284">
    <property type="entry name" value="RNA_pol_sigma-70_dom"/>
</dbReference>
<dbReference type="AlphaFoldDB" id="A0AA88FH00"/>
<dbReference type="PANTHER" id="PTHR43133:SF51">
    <property type="entry name" value="RNA POLYMERASE SIGMA FACTOR"/>
    <property type="match status" value="1"/>
</dbReference>
<dbReference type="GO" id="GO:0006352">
    <property type="term" value="P:DNA-templated transcription initiation"/>
    <property type="evidence" value="ECO:0007669"/>
    <property type="project" value="InterPro"/>
</dbReference>